<evidence type="ECO:0000313" key="2">
    <source>
        <dbReference type="EMBL" id="EDL87057.1"/>
    </source>
</evidence>
<evidence type="ECO:0000313" key="3">
    <source>
        <dbReference type="Proteomes" id="UP000234681"/>
    </source>
</evidence>
<dbReference type="Proteomes" id="UP000234681">
    <property type="component" value="Chromosome 7"/>
</dbReference>
<protein>
    <submittedName>
        <fullName evidence="2">RCG50840</fullName>
    </submittedName>
</protein>
<feature type="region of interest" description="Disordered" evidence="1">
    <location>
        <begin position="43"/>
        <end position="88"/>
    </location>
</feature>
<feature type="compositionally biased region" description="Low complexity" evidence="1">
    <location>
        <begin position="45"/>
        <end position="56"/>
    </location>
</feature>
<sequence>MRMLVYTSPLSLPRKKSGVEGHRALHSALCQSEILTLPGRERPRLLLGSPAPSCRARPPPHTDLPHGQGLRPTGTGFPVHKPHSATYS</sequence>
<dbReference type="EMBL" id="CH474035">
    <property type="protein sequence ID" value="EDL87057.1"/>
    <property type="molecule type" value="Genomic_DNA"/>
</dbReference>
<reference evidence="2 3" key="1">
    <citation type="submission" date="2005-09" db="EMBL/GenBank/DDBJ databases">
        <authorList>
            <person name="Mural R.J."/>
            <person name="Li P.W."/>
            <person name="Adams M.D."/>
            <person name="Amanatides P.G."/>
            <person name="Baden-Tillson H."/>
            <person name="Barnstead M."/>
            <person name="Chin S.H."/>
            <person name="Dew I."/>
            <person name="Evans C.A."/>
            <person name="Ferriera S."/>
            <person name="Flanigan M."/>
            <person name="Fosler C."/>
            <person name="Glodek A."/>
            <person name="Gu Z."/>
            <person name="Holt R.A."/>
            <person name="Jennings D."/>
            <person name="Kraft C.L."/>
            <person name="Lu F."/>
            <person name="Nguyen T."/>
            <person name="Nusskern D.R."/>
            <person name="Pfannkoch C.M."/>
            <person name="Sitter C."/>
            <person name="Sutton G.G."/>
            <person name="Venter J.C."/>
            <person name="Wang Z."/>
            <person name="Woodage T."/>
            <person name="Zheng X.H."/>
            <person name="Zhong F."/>
        </authorList>
    </citation>
    <scope>NUCLEOTIDE SEQUENCE [LARGE SCALE GENOMIC DNA]</scope>
    <source>
        <strain>BN</strain>
        <strain evidence="3">Sprague-Dawley</strain>
    </source>
</reference>
<name>A6KC85_RAT</name>
<accession>A6KC85</accession>
<proteinExistence type="predicted"/>
<evidence type="ECO:0000256" key="1">
    <source>
        <dbReference type="SAM" id="MobiDB-lite"/>
    </source>
</evidence>
<dbReference type="AlphaFoldDB" id="A6KC85"/>
<gene>
    <name evidence="2" type="ORF">rCG_50840</name>
</gene>
<organism evidence="2 3">
    <name type="scientific">Rattus norvegicus</name>
    <name type="common">Rat</name>
    <dbReference type="NCBI Taxonomy" id="10116"/>
    <lineage>
        <taxon>Eukaryota</taxon>
        <taxon>Metazoa</taxon>
        <taxon>Chordata</taxon>
        <taxon>Craniata</taxon>
        <taxon>Vertebrata</taxon>
        <taxon>Euteleostomi</taxon>
        <taxon>Mammalia</taxon>
        <taxon>Eutheria</taxon>
        <taxon>Euarchontoglires</taxon>
        <taxon>Glires</taxon>
        <taxon>Rodentia</taxon>
        <taxon>Myomorpha</taxon>
        <taxon>Muroidea</taxon>
        <taxon>Muridae</taxon>
        <taxon>Murinae</taxon>
        <taxon>Rattus</taxon>
    </lineage>
</organism>